<organism evidence="2 3">
    <name type="scientific">Alectoria fallacina</name>
    <dbReference type="NCBI Taxonomy" id="1903189"/>
    <lineage>
        <taxon>Eukaryota</taxon>
        <taxon>Fungi</taxon>
        <taxon>Dikarya</taxon>
        <taxon>Ascomycota</taxon>
        <taxon>Pezizomycotina</taxon>
        <taxon>Lecanoromycetes</taxon>
        <taxon>OSLEUM clade</taxon>
        <taxon>Lecanoromycetidae</taxon>
        <taxon>Lecanorales</taxon>
        <taxon>Lecanorineae</taxon>
        <taxon>Parmeliaceae</taxon>
        <taxon>Alectoria</taxon>
    </lineage>
</organism>
<dbReference type="Pfam" id="PF14420">
    <property type="entry name" value="Clr5"/>
    <property type="match status" value="1"/>
</dbReference>
<protein>
    <recommendedName>
        <fullName evidence="1">Clr5 domain-containing protein</fullName>
    </recommendedName>
</protein>
<sequence length="127" mass="15269">MESEQHRAVSRPKCAQDWEGQKTTILELRNCNHLAELMKRMEEEHLFKATMNQYKKQFKKWESDLVPKRIEDEEYRAIISKKRKRERAGKTSSTFRWQGAEVKDSNISRFQKRKKILDPDELPEVCE</sequence>
<dbReference type="OrthoDB" id="5308957at2759"/>
<dbReference type="InterPro" id="IPR025676">
    <property type="entry name" value="Clr5_dom"/>
</dbReference>
<accession>A0A8H3FYQ9</accession>
<evidence type="ECO:0000259" key="1">
    <source>
        <dbReference type="Pfam" id="PF14420"/>
    </source>
</evidence>
<comment type="caution">
    <text evidence="2">The sequence shown here is derived from an EMBL/GenBank/DDBJ whole genome shotgun (WGS) entry which is preliminary data.</text>
</comment>
<proteinExistence type="predicted"/>
<keyword evidence="3" id="KW-1185">Reference proteome</keyword>
<dbReference type="PANTHER" id="PTHR38788">
    <property type="entry name" value="CLR5 DOMAIN-CONTAINING PROTEIN"/>
    <property type="match status" value="1"/>
</dbReference>
<gene>
    <name evidence="2" type="ORF">ALECFALPRED_004479</name>
</gene>
<reference evidence="2" key="1">
    <citation type="submission" date="2021-03" db="EMBL/GenBank/DDBJ databases">
        <authorList>
            <person name="Tagirdzhanova G."/>
        </authorList>
    </citation>
    <scope>NUCLEOTIDE SEQUENCE</scope>
</reference>
<feature type="domain" description="Clr5" evidence="1">
    <location>
        <begin position="15"/>
        <end position="62"/>
    </location>
</feature>
<evidence type="ECO:0000313" key="3">
    <source>
        <dbReference type="Proteomes" id="UP000664203"/>
    </source>
</evidence>
<dbReference type="AlphaFoldDB" id="A0A8H3FYQ9"/>
<dbReference type="PANTHER" id="PTHR38788:SF3">
    <property type="entry name" value="CLR5 DOMAIN-CONTAINING PROTEIN"/>
    <property type="match status" value="1"/>
</dbReference>
<evidence type="ECO:0000313" key="2">
    <source>
        <dbReference type="EMBL" id="CAF9929916.1"/>
    </source>
</evidence>
<dbReference type="Proteomes" id="UP000664203">
    <property type="component" value="Unassembled WGS sequence"/>
</dbReference>
<name>A0A8H3FYQ9_9LECA</name>
<dbReference type="EMBL" id="CAJPDR010000275">
    <property type="protein sequence ID" value="CAF9929916.1"/>
    <property type="molecule type" value="Genomic_DNA"/>
</dbReference>